<name>A0AAV9ENX2_ACOCL</name>
<organism evidence="5 6">
    <name type="scientific">Acorus calamus</name>
    <name type="common">Sweet flag</name>
    <dbReference type="NCBI Taxonomy" id="4465"/>
    <lineage>
        <taxon>Eukaryota</taxon>
        <taxon>Viridiplantae</taxon>
        <taxon>Streptophyta</taxon>
        <taxon>Embryophyta</taxon>
        <taxon>Tracheophyta</taxon>
        <taxon>Spermatophyta</taxon>
        <taxon>Magnoliopsida</taxon>
        <taxon>Liliopsida</taxon>
        <taxon>Acoraceae</taxon>
        <taxon>Acorus</taxon>
    </lineage>
</organism>
<dbReference type="PANTHER" id="PTHR31225">
    <property type="entry name" value="OS04G0344100 PROTEIN-RELATED"/>
    <property type="match status" value="1"/>
</dbReference>
<evidence type="ECO:0000256" key="3">
    <source>
        <dbReference type="ARBA" id="ARBA00023239"/>
    </source>
</evidence>
<keyword evidence="6" id="KW-1185">Reference proteome</keyword>
<sequence>MSKTELLMTLADDTYDSYGSFEELEPFNDAIQRWDREAAHKLPEYMKVFVLKMFDTFSEYEEELREEGNAYRVDYQRRAMKALCQSYYDEFLWSHYGYIPKLDEHLKVSAVSVGYPIIHCLFMVGMGDIVTKEALDWVIHVPKINGVAGILCRLLDDMKPDKVEKEYIPTTIQCYAMEHGITEEEAKQQVRETLIEHQWKRLNEELLKPDPGIPMALHMLLFNQACVMAQIYNETDDGYNNPEDIKKYALMMYVDPVPI</sequence>
<feature type="domain" description="Terpene synthase metal-binding" evidence="4">
    <location>
        <begin position="2"/>
        <end position="200"/>
    </location>
</feature>
<comment type="caution">
    <text evidence="5">The sequence shown here is derived from an EMBL/GenBank/DDBJ whole genome shotgun (WGS) entry which is preliminary data.</text>
</comment>
<gene>
    <name evidence="5" type="ORF">QJS10_CPA06g00040</name>
</gene>
<dbReference type="Gene3D" id="1.10.600.10">
    <property type="entry name" value="Farnesyl Diphosphate Synthase"/>
    <property type="match status" value="1"/>
</dbReference>
<evidence type="ECO:0000259" key="4">
    <source>
        <dbReference type="Pfam" id="PF03936"/>
    </source>
</evidence>
<keyword evidence="3" id="KW-0456">Lyase</keyword>
<keyword evidence="2" id="KW-0460">Magnesium</keyword>
<keyword evidence="1" id="KW-0479">Metal-binding</keyword>
<evidence type="ECO:0000256" key="2">
    <source>
        <dbReference type="ARBA" id="ARBA00022842"/>
    </source>
</evidence>
<dbReference type="GO" id="GO:0010333">
    <property type="term" value="F:terpene synthase activity"/>
    <property type="evidence" value="ECO:0007669"/>
    <property type="project" value="InterPro"/>
</dbReference>
<reference evidence="5" key="2">
    <citation type="submission" date="2023-06" db="EMBL/GenBank/DDBJ databases">
        <authorList>
            <person name="Ma L."/>
            <person name="Liu K.-W."/>
            <person name="Li Z."/>
            <person name="Hsiao Y.-Y."/>
            <person name="Qi Y."/>
            <person name="Fu T."/>
            <person name="Tang G."/>
            <person name="Zhang D."/>
            <person name="Sun W.-H."/>
            <person name="Liu D.-K."/>
            <person name="Li Y."/>
            <person name="Chen G.-Z."/>
            <person name="Liu X.-D."/>
            <person name="Liao X.-Y."/>
            <person name="Jiang Y.-T."/>
            <person name="Yu X."/>
            <person name="Hao Y."/>
            <person name="Huang J."/>
            <person name="Zhao X.-W."/>
            <person name="Ke S."/>
            <person name="Chen Y.-Y."/>
            <person name="Wu W.-L."/>
            <person name="Hsu J.-L."/>
            <person name="Lin Y.-F."/>
            <person name="Huang M.-D."/>
            <person name="Li C.-Y."/>
            <person name="Huang L."/>
            <person name="Wang Z.-W."/>
            <person name="Zhao X."/>
            <person name="Zhong W.-Y."/>
            <person name="Peng D.-H."/>
            <person name="Ahmad S."/>
            <person name="Lan S."/>
            <person name="Zhang J.-S."/>
            <person name="Tsai W.-C."/>
            <person name="Van De Peer Y."/>
            <person name="Liu Z.-J."/>
        </authorList>
    </citation>
    <scope>NUCLEOTIDE SEQUENCE</scope>
    <source>
        <strain evidence="5">CP</strain>
        <tissue evidence="5">Leaves</tissue>
    </source>
</reference>
<dbReference type="GO" id="GO:0000287">
    <property type="term" value="F:magnesium ion binding"/>
    <property type="evidence" value="ECO:0007669"/>
    <property type="project" value="InterPro"/>
</dbReference>
<reference evidence="5" key="1">
    <citation type="journal article" date="2023" name="Nat. Commun.">
        <title>Diploid and tetraploid genomes of Acorus and the evolution of monocots.</title>
        <authorList>
            <person name="Ma L."/>
            <person name="Liu K.W."/>
            <person name="Li Z."/>
            <person name="Hsiao Y.Y."/>
            <person name="Qi Y."/>
            <person name="Fu T."/>
            <person name="Tang G.D."/>
            <person name="Zhang D."/>
            <person name="Sun W.H."/>
            <person name="Liu D.K."/>
            <person name="Li Y."/>
            <person name="Chen G.Z."/>
            <person name="Liu X.D."/>
            <person name="Liao X.Y."/>
            <person name="Jiang Y.T."/>
            <person name="Yu X."/>
            <person name="Hao Y."/>
            <person name="Huang J."/>
            <person name="Zhao X.W."/>
            <person name="Ke S."/>
            <person name="Chen Y.Y."/>
            <person name="Wu W.L."/>
            <person name="Hsu J.L."/>
            <person name="Lin Y.F."/>
            <person name="Huang M.D."/>
            <person name="Li C.Y."/>
            <person name="Huang L."/>
            <person name="Wang Z.W."/>
            <person name="Zhao X."/>
            <person name="Zhong W.Y."/>
            <person name="Peng D.H."/>
            <person name="Ahmad S."/>
            <person name="Lan S."/>
            <person name="Zhang J.S."/>
            <person name="Tsai W.C."/>
            <person name="Van de Peer Y."/>
            <person name="Liu Z.J."/>
        </authorList>
    </citation>
    <scope>NUCLEOTIDE SEQUENCE</scope>
    <source>
        <strain evidence="5">CP</strain>
    </source>
</reference>
<dbReference type="InterPro" id="IPR008949">
    <property type="entry name" value="Isoprenoid_synthase_dom_sf"/>
</dbReference>
<proteinExistence type="predicted"/>
<dbReference type="EMBL" id="JAUJYO010000006">
    <property type="protein sequence ID" value="KAK1314654.1"/>
    <property type="molecule type" value="Genomic_DNA"/>
</dbReference>
<protein>
    <recommendedName>
        <fullName evidence="4">Terpene synthase metal-binding domain-containing protein</fullName>
    </recommendedName>
</protein>
<dbReference type="Pfam" id="PF03936">
    <property type="entry name" value="Terpene_synth_C"/>
    <property type="match status" value="1"/>
</dbReference>
<evidence type="ECO:0000313" key="5">
    <source>
        <dbReference type="EMBL" id="KAK1314654.1"/>
    </source>
</evidence>
<dbReference type="Proteomes" id="UP001180020">
    <property type="component" value="Unassembled WGS sequence"/>
</dbReference>
<evidence type="ECO:0000256" key="1">
    <source>
        <dbReference type="ARBA" id="ARBA00022723"/>
    </source>
</evidence>
<accession>A0AAV9ENX2</accession>
<evidence type="ECO:0000313" key="6">
    <source>
        <dbReference type="Proteomes" id="UP001180020"/>
    </source>
</evidence>
<dbReference type="GO" id="GO:0016114">
    <property type="term" value="P:terpenoid biosynthetic process"/>
    <property type="evidence" value="ECO:0007669"/>
    <property type="project" value="InterPro"/>
</dbReference>
<dbReference type="InterPro" id="IPR050148">
    <property type="entry name" value="Terpene_synthase-like"/>
</dbReference>
<dbReference type="SUPFAM" id="SSF48576">
    <property type="entry name" value="Terpenoid synthases"/>
    <property type="match status" value="1"/>
</dbReference>
<dbReference type="AlphaFoldDB" id="A0AAV9ENX2"/>
<dbReference type="PANTHER" id="PTHR31225:SF93">
    <property type="entry name" value="ALPHA-HUMULENE_(-)-(E)-BETA-CARYOPHYLLENE SYNTHASE"/>
    <property type="match status" value="1"/>
</dbReference>
<dbReference type="InterPro" id="IPR005630">
    <property type="entry name" value="Terpene_synthase_metal-bd"/>
</dbReference>